<sequence length="289" mass="33158">MKIWYDKDARDRVFEPGDKVLVFLPVPGHPLQAKYCGPYTIESKINDLNYIVKTPGRRKQNRVRGESKPVATLAMVKLENNHDKPDIIEPPFSSKTMEETVRLKNSEILSNLDSKLAHLSFDHVPNKTTAVCHDVDVGDASPIKQHPYRLNPLKLEFMRKEIKYMLDNDIIEPSYWQVPLTQRAREISAFVTPDGLFQYTVMPFGMKSAPATFQRMINNVIKDLDCCYAYIDDLIVCSDSWEEHLTHLYDTFDRLSQSNLTVNLGKSEFCQATVDYLGHTVGQSETYYG</sequence>
<dbReference type="OrthoDB" id="10064731at2759"/>
<dbReference type="FunFam" id="3.30.70.270:FF:000003">
    <property type="entry name" value="Transposon Ty3-G Gag-Pol polyprotein"/>
    <property type="match status" value="1"/>
</dbReference>
<dbReference type="InterPro" id="IPR000477">
    <property type="entry name" value="RT_dom"/>
</dbReference>
<proteinExistence type="predicted"/>
<feature type="domain" description="Reverse transcriptase" evidence="1">
    <location>
        <begin position="163"/>
        <end position="281"/>
    </location>
</feature>
<name>A0A6J8AKF4_MYTCO</name>
<evidence type="ECO:0000313" key="2">
    <source>
        <dbReference type="EMBL" id="CAC5369208.1"/>
    </source>
</evidence>
<dbReference type="PANTHER" id="PTHR33064">
    <property type="entry name" value="POL PROTEIN"/>
    <property type="match status" value="1"/>
</dbReference>
<keyword evidence="3" id="KW-1185">Reference proteome</keyword>
<dbReference type="Proteomes" id="UP000507470">
    <property type="component" value="Unassembled WGS sequence"/>
</dbReference>
<dbReference type="Pfam" id="PF00078">
    <property type="entry name" value="RVT_1"/>
    <property type="match status" value="1"/>
</dbReference>
<dbReference type="CDD" id="cd01647">
    <property type="entry name" value="RT_LTR"/>
    <property type="match status" value="1"/>
</dbReference>
<dbReference type="Gene3D" id="3.30.70.270">
    <property type="match status" value="1"/>
</dbReference>
<evidence type="ECO:0000313" key="3">
    <source>
        <dbReference type="Proteomes" id="UP000507470"/>
    </source>
</evidence>
<accession>A0A6J8AKF4</accession>
<dbReference type="Gene3D" id="3.10.10.10">
    <property type="entry name" value="HIV Type 1 Reverse Transcriptase, subunit A, domain 1"/>
    <property type="match status" value="2"/>
</dbReference>
<dbReference type="AlphaFoldDB" id="A0A6J8AKF4"/>
<dbReference type="SUPFAM" id="SSF56672">
    <property type="entry name" value="DNA/RNA polymerases"/>
    <property type="match status" value="1"/>
</dbReference>
<gene>
    <name evidence="2" type="ORF">MCOR_8471</name>
</gene>
<dbReference type="InterPro" id="IPR043128">
    <property type="entry name" value="Rev_trsase/Diguanyl_cyclase"/>
</dbReference>
<dbReference type="InterPro" id="IPR051320">
    <property type="entry name" value="Viral_Replic_Matur_Polypro"/>
</dbReference>
<protein>
    <recommendedName>
        <fullName evidence="1">Reverse transcriptase domain-containing protein</fullName>
    </recommendedName>
</protein>
<evidence type="ECO:0000259" key="1">
    <source>
        <dbReference type="Pfam" id="PF00078"/>
    </source>
</evidence>
<organism evidence="2 3">
    <name type="scientific">Mytilus coruscus</name>
    <name type="common">Sea mussel</name>
    <dbReference type="NCBI Taxonomy" id="42192"/>
    <lineage>
        <taxon>Eukaryota</taxon>
        <taxon>Metazoa</taxon>
        <taxon>Spiralia</taxon>
        <taxon>Lophotrochozoa</taxon>
        <taxon>Mollusca</taxon>
        <taxon>Bivalvia</taxon>
        <taxon>Autobranchia</taxon>
        <taxon>Pteriomorphia</taxon>
        <taxon>Mytilida</taxon>
        <taxon>Mytiloidea</taxon>
        <taxon>Mytilidae</taxon>
        <taxon>Mytilinae</taxon>
        <taxon>Mytilus</taxon>
    </lineage>
</organism>
<reference evidence="2 3" key="1">
    <citation type="submission" date="2020-06" db="EMBL/GenBank/DDBJ databases">
        <authorList>
            <person name="Li R."/>
            <person name="Bekaert M."/>
        </authorList>
    </citation>
    <scope>NUCLEOTIDE SEQUENCE [LARGE SCALE GENOMIC DNA]</scope>
    <source>
        <strain evidence="3">wild</strain>
    </source>
</reference>
<dbReference type="PANTHER" id="PTHR33064:SF37">
    <property type="entry name" value="RIBONUCLEASE H"/>
    <property type="match status" value="1"/>
</dbReference>
<dbReference type="InterPro" id="IPR043502">
    <property type="entry name" value="DNA/RNA_pol_sf"/>
</dbReference>
<dbReference type="EMBL" id="CACVKT020001575">
    <property type="protein sequence ID" value="CAC5369208.1"/>
    <property type="molecule type" value="Genomic_DNA"/>
</dbReference>